<evidence type="ECO:0000313" key="4">
    <source>
        <dbReference type="Proteomes" id="UP000326924"/>
    </source>
</evidence>
<accession>A0A5J5EYW2</accession>
<sequence length="345" mass="35968">MVRTWPPGADNKTNSLSFTLFLNSQKSPEQDHDSMRIPTAAIVLLNLFGSAVGQLGDDLVFWWDPSNRVAHCREGGERYCHDLCFSNELGEVLEQSRCVSSVVHGASTTRTFPGGATGTGGAVTATTTIEATASISTVVVTLAPTASTSRRATVIDATSTTLVSVVVVTPVETDSRATKTSSVSVQVTVISTVDASGSRYLTTITMSGTAEQDTGPSPTLAPTPPSTNSTSNSSKIIGPVVAVVVVVILIFAIGGCVFWRRSRQRVHPASDPNAAELDGNPRSELHGYALQDIVKKPPSIVELDASGPGVRTPEVDGASLGSVADVGGDRESCITSGASVRGDRR</sequence>
<protein>
    <recommendedName>
        <fullName evidence="5">Mid2 domain-containing protein</fullName>
    </recommendedName>
</protein>
<organism evidence="3 4">
    <name type="scientific">Sphaerosporella brunnea</name>
    <dbReference type="NCBI Taxonomy" id="1250544"/>
    <lineage>
        <taxon>Eukaryota</taxon>
        <taxon>Fungi</taxon>
        <taxon>Dikarya</taxon>
        <taxon>Ascomycota</taxon>
        <taxon>Pezizomycotina</taxon>
        <taxon>Pezizomycetes</taxon>
        <taxon>Pezizales</taxon>
        <taxon>Pyronemataceae</taxon>
        <taxon>Sphaerosporella</taxon>
    </lineage>
</organism>
<proteinExistence type="predicted"/>
<dbReference type="EMBL" id="VXIS01000074">
    <property type="protein sequence ID" value="KAA8907988.1"/>
    <property type="molecule type" value="Genomic_DNA"/>
</dbReference>
<keyword evidence="2" id="KW-1133">Transmembrane helix</keyword>
<keyword evidence="4" id="KW-1185">Reference proteome</keyword>
<dbReference type="Proteomes" id="UP000326924">
    <property type="component" value="Unassembled WGS sequence"/>
</dbReference>
<gene>
    <name evidence="3" type="ORF">FN846DRAFT_946250</name>
</gene>
<evidence type="ECO:0000256" key="1">
    <source>
        <dbReference type="SAM" id="MobiDB-lite"/>
    </source>
</evidence>
<keyword evidence="2" id="KW-0812">Transmembrane</keyword>
<feature type="region of interest" description="Disordered" evidence="1">
    <location>
        <begin position="304"/>
        <end position="345"/>
    </location>
</feature>
<dbReference type="AlphaFoldDB" id="A0A5J5EYW2"/>
<evidence type="ECO:0000256" key="2">
    <source>
        <dbReference type="SAM" id="Phobius"/>
    </source>
</evidence>
<reference evidence="3 4" key="1">
    <citation type="submission" date="2019-09" db="EMBL/GenBank/DDBJ databases">
        <title>Draft genome of the ectomycorrhizal ascomycete Sphaerosporella brunnea.</title>
        <authorList>
            <consortium name="DOE Joint Genome Institute"/>
            <person name="Benucci G.M."/>
            <person name="Marozzi G."/>
            <person name="Antonielli L."/>
            <person name="Sanchez S."/>
            <person name="Marco P."/>
            <person name="Wang X."/>
            <person name="Falini L.B."/>
            <person name="Barry K."/>
            <person name="Haridas S."/>
            <person name="Lipzen A."/>
            <person name="Labutti K."/>
            <person name="Grigoriev I.V."/>
            <person name="Murat C."/>
            <person name="Martin F."/>
            <person name="Albertini E."/>
            <person name="Donnini D."/>
            <person name="Bonito G."/>
        </authorList>
    </citation>
    <scope>NUCLEOTIDE SEQUENCE [LARGE SCALE GENOMIC DNA]</scope>
    <source>
        <strain evidence="3 4">Sb_GMNB300</strain>
    </source>
</reference>
<keyword evidence="2" id="KW-0472">Membrane</keyword>
<feature type="transmembrane region" description="Helical" evidence="2">
    <location>
        <begin position="236"/>
        <end position="259"/>
    </location>
</feature>
<feature type="region of interest" description="Disordered" evidence="1">
    <location>
        <begin position="208"/>
        <end position="233"/>
    </location>
</feature>
<evidence type="ECO:0000313" key="3">
    <source>
        <dbReference type="EMBL" id="KAA8907988.1"/>
    </source>
</evidence>
<dbReference type="InParanoid" id="A0A5J5EYW2"/>
<name>A0A5J5EYW2_9PEZI</name>
<comment type="caution">
    <text evidence="3">The sequence shown here is derived from an EMBL/GenBank/DDBJ whole genome shotgun (WGS) entry which is preliminary data.</text>
</comment>
<evidence type="ECO:0008006" key="5">
    <source>
        <dbReference type="Google" id="ProtNLM"/>
    </source>
</evidence>